<name>A0ABP9ZKX1_9GAMM</name>
<evidence type="ECO:0000313" key="1">
    <source>
        <dbReference type="EMBL" id="GAA6130118.1"/>
    </source>
</evidence>
<sequence length="229" mass="26276">MTGYKSRRRWLAERWLAERKAVFDKKWGRFQQQFVPPAWPERMAAVQLIPDGEVSGWQPAPGSSSAELRLWVDKLPLFQRRWLAALLGAPRAGSNTLIDAIERQQLDWRSQLNPLKSHRDYANQLAILAKEMGCDAAAPSAYLENEKRIFVALDELLFGSLPMRLRSSLANEHRTGHGFYVVWWYERLMARAGMPDFELTDLSDVDWPDMPPAWLALGWLCGLRLQGAN</sequence>
<proteinExistence type="predicted"/>
<evidence type="ECO:0000313" key="2">
    <source>
        <dbReference type="Proteomes" id="UP001486808"/>
    </source>
</evidence>
<comment type="caution">
    <text evidence="1">The sequence shown here is derived from an EMBL/GenBank/DDBJ whole genome shotgun (WGS) entry which is preliminary data.</text>
</comment>
<keyword evidence="2" id="KW-1185">Reference proteome</keyword>
<dbReference type="EMBL" id="BAABWD010000001">
    <property type="protein sequence ID" value="GAA6130118.1"/>
    <property type="molecule type" value="Genomic_DNA"/>
</dbReference>
<reference evidence="1 2" key="1">
    <citation type="submission" date="2024-04" db="EMBL/GenBank/DDBJ databases">
        <title>Draft genome sequence of Halopseudomonas sabulinigri NBRC 116187.</title>
        <authorList>
            <person name="Miyakawa T."/>
            <person name="Kusuya Y."/>
            <person name="Miura T."/>
        </authorList>
    </citation>
    <scope>NUCLEOTIDE SEQUENCE [LARGE SCALE GENOMIC DNA]</scope>
    <source>
        <strain evidence="1 2">4NH20-0042</strain>
    </source>
</reference>
<accession>A0ABP9ZKX1</accession>
<organism evidence="1 2">
    <name type="scientific">Halopseudomonas sabulinigri</name>
    <dbReference type="NCBI Taxonomy" id="472181"/>
    <lineage>
        <taxon>Bacteria</taxon>
        <taxon>Pseudomonadati</taxon>
        <taxon>Pseudomonadota</taxon>
        <taxon>Gammaproteobacteria</taxon>
        <taxon>Pseudomonadales</taxon>
        <taxon>Pseudomonadaceae</taxon>
        <taxon>Halopseudomonas</taxon>
    </lineage>
</organism>
<gene>
    <name evidence="1" type="ORF">NBRC116187_04780</name>
</gene>
<dbReference type="RefSeq" id="WP_353386113.1">
    <property type="nucleotide sequence ID" value="NZ_BAABWD010000001.1"/>
</dbReference>
<dbReference type="Proteomes" id="UP001486808">
    <property type="component" value="Unassembled WGS sequence"/>
</dbReference>
<protein>
    <submittedName>
        <fullName evidence="1">Uncharacterized protein</fullName>
    </submittedName>
</protein>